<evidence type="ECO:0000256" key="4">
    <source>
        <dbReference type="ARBA" id="ARBA00022741"/>
    </source>
</evidence>
<evidence type="ECO:0000313" key="11">
    <source>
        <dbReference type="EMBL" id="PWA48664.1"/>
    </source>
</evidence>
<feature type="domain" description="Methionyl/Valyl/Leucyl/Isoleucyl-tRNA synthetase anticodon-binding" evidence="10">
    <location>
        <begin position="179"/>
        <end position="293"/>
    </location>
</feature>
<dbReference type="SUPFAM" id="SSF52374">
    <property type="entry name" value="Nucleotidylyl transferase"/>
    <property type="match status" value="1"/>
</dbReference>
<evidence type="ECO:0000256" key="7">
    <source>
        <dbReference type="ARBA" id="ARBA00023146"/>
    </source>
</evidence>
<dbReference type="Pfam" id="PF08264">
    <property type="entry name" value="Anticodon_1"/>
    <property type="match status" value="1"/>
</dbReference>
<reference evidence="11 12" key="1">
    <citation type="journal article" date="2018" name="Mol. Plant">
        <title>The genome of Artemisia annua provides insight into the evolution of Asteraceae family and artemisinin biosynthesis.</title>
        <authorList>
            <person name="Shen Q."/>
            <person name="Zhang L."/>
            <person name="Liao Z."/>
            <person name="Wang S."/>
            <person name="Yan T."/>
            <person name="Shi P."/>
            <person name="Liu M."/>
            <person name="Fu X."/>
            <person name="Pan Q."/>
            <person name="Wang Y."/>
            <person name="Lv Z."/>
            <person name="Lu X."/>
            <person name="Zhang F."/>
            <person name="Jiang W."/>
            <person name="Ma Y."/>
            <person name="Chen M."/>
            <person name="Hao X."/>
            <person name="Li L."/>
            <person name="Tang Y."/>
            <person name="Lv G."/>
            <person name="Zhou Y."/>
            <person name="Sun X."/>
            <person name="Brodelius P.E."/>
            <person name="Rose J.K.C."/>
            <person name="Tang K."/>
        </authorList>
    </citation>
    <scope>NUCLEOTIDE SEQUENCE [LARGE SCALE GENOMIC DNA]</scope>
    <source>
        <strain evidence="12">cv. Huhao1</strain>
        <tissue evidence="11">Leaf</tissue>
    </source>
</reference>
<keyword evidence="5" id="KW-0067">ATP-binding</keyword>
<organism evidence="11 12">
    <name type="scientific">Artemisia annua</name>
    <name type="common">Sweet wormwood</name>
    <dbReference type="NCBI Taxonomy" id="35608"/>
    <lineage>
        <taxon>Eukaryota</taxon>
        <taxon>Viridiplantae</taxon>
        <taxon>Streptophyta</taxon>
        <taxon>Embryophyta</taxon>
        <taxon>Tracheophyta</taxon>
        <taxon>Spermatophyta</taxon>
        <taxon>Magnoliopsida</taxon>
        <taxon>eudicotyledons</taxon>
        <taxon>Gunneridae</taxon>
        <taxon>Pentapetalae</taxon>
        <taxon>asterids</taxon>
        <taxon>campanulids</taxon>
        <taxon>Asterales</taxon>
        <taxon>Asteraceae</taxon>
        <taxon>Asteroideae</taxon>
        <taxon>Anthemideae</taxon>
        <taxon>Artemisiinae</taxon>
        <taxon>Artemisia</taxon>
    </lineage>
</organism>
<feature type="domain" description="Aminoacyl-tRNA synthetase class Ia" evidence="9">
    <location>
        <begin position="21"/>
        <end position="107"/>
    </location>
</feature>
<keyword evidence="4" id="KW-0547">Nucleotide-binding</keyword>
<evidence type="ECO:0000256" key="1">
    <source>
        <dbReference type="ARBA" id="ARBA00005594"/>
    </source>
</evidence>
<dbReference type="CDD" id="cd07962">
    <property type="entry name" value="Anticodon_Ia_Val"/>
    <property type="match status" value="1"/>
</dbReference>
<name>A0A2U1LI31_ARTAN</name>
<dbReference type="PANTHER" id="PTHR11946:SF109">
    <property type="entry name" value="VALINE--TRNA LIGASE"/>
    <property type="match status" value="1"/>
</dbReference>
<dbReference type="InterPro" id="IPR002303">
    <property type="entry name" value="Valyl-tRNA_ligase"/>
</dbReference>
<keyword evidence="7 11" id="KW-0030">Aminoacyl-tRNA synthetase</keyword>
<keyword evidence="12" id="KW-1185">Reference proteome</keyword>
<dbReference type="InterPro" id="IPR033705">
    <property type="entry name" value="Anticodon_Ia_Val"/>
</dbReference>
<dbReference type="InterPro" id="IPR002300">
    <property type="entry name" value="aa-tRNA-synth_Ia"/>
</dbReference>
<evidence type="ECO:0000256" key="8">
    <source>
        <dbReference type="ARBA" id="ARBA00029936"/>
    </source>
</evidence>
<dbReference type="GO" id="GO:0006438">
    <property type="term" value="P:valyl-tRNA aminoacylation"/>
    <property type="evidence" value="ECO:0007669"/>
    <property type="project" value="InterPro"/>
</dbReference>
<dbReference type="OrthoDB" id="629407at2759"/>
<dbReference type="InterPro" id="IPR013155">
    <property type="entry name" value="M/V/L/I-tRNA-synth_anticd-bd"/>
</dbReference>
<dbReference type="Pfam" id="PF00133">
    <property type="entry name" value="tRNA-synt_1"/>
    <property type="match status" value="1"/>
</dbReference>
<evidence type="ECO:0000256" key="3">
    <source>
        <dbReference type="ARBA" id="ARBA00022598"/>
    </source>
</evidence>
<dbReference type="SUPFAM" id="SSF47323">
    <property type="entry name" value="Anticodon-binding domain of a subclass of class I aminoacyl-tRNA synthetases"/>
    <property type="match status" value="1"/>
</dbReference>
<dbReference type="Gene3D" id="1.10.730.10">
    <property type="entry name" value="Isoleucyl-tRNA Synthetase, Domain 1"/>
    <property type="match status" value="2"/>
</dbReference>
<dbReference type="GO" id="GO:0005524">
    <property type="term" value="F:ATP binding"/>
    <property type="evidence" value="ECO:0007669"/>
    <property type="project" value="UniProtKB-KW"/>
</dbReference>
<dbReference type="PANTHER" id="PTHR11946">
    <property type="entry name" value="VALYL-TRNA SYNTHETASES"/>
    <property type="match status" value="1"/>
</dbReference>
<keyword evidence="3" id="KW-0436">Ligase</keyword>
<dbReference type="Gene3D" id="3.40.50.620">
    <property type="entry name" value="HUPs"/>
    <property type="match status" value="1"/>
</dbReference>
<dbReference type="InterPro" id="IPR009080">
    <property type="entry name" value="tRNAsynth_Ia_anticodon-bd"/>
</dbReference>
<accession>A0A2U1LI31</accession>
<dbReference type="AlphaFoldDB" id="A0A2U1LI31"/>
<evidence type="ECO:0000259" key="10">
    <source>
        <dbReference type="Pfam" id="PF08264"/>
    </source>
</evidence>
<evidence type="ECO:0000313" key="12">
    <source>
        <dbReference type="Proteomes" id="UP000245207"/>
    </source>
</evidence>
<protein>
    <recommendedName>
        <fullName evidence="2">valine--tRNA ligase</fullName>
        <ecNumber evidence="2">6.1.1.9</ecNumber>
    </recommendedName>
    <alternativeName>
        <fullName evidence="8">Valyl-tRNA synthetase</fullName>
    </alternativeName>
</protein>
<dbReference type="GO" id="GO:0004832">
    <property type="term" value="F:valine-tRNA ligase activity"/>
    <property type="evidence" value="ECO:0007669"/>
    <property type="project" value="UniProtKB-EC"/>
</dbReference>
<dbReference type="InterPro" id="IPR014729">
    <property type="entry name" value="Rossmann-like_a/b/a_fold"/>
</dbReference>
<evidence type="ECO:0000256" key="5">
    <source>
        <dbReference type="ARBA" id="ARBA00022840"/>
    </source>
</evidence>
<evidence type="ECO:0000256" key="6">
    <source>
        <dbReference type="ARBA" id="ARBA00022917"/>
    </source>
</evidence>
<comment type="similarity">
    <text evidence="1">Belongs to the class-I aminoacyl-tRNA synthetase family.</text>
</comment>
<sequence length="403" mass="46545">MKHLLKKKLVGYNPVNNWYQSQVYLHLMIHDKSGKKMSKSLGNVIDPIDVIQGITLEDLQDKHKNSNLDPAKVDIAKQAQRDDFPNGIQQCGTDALRFSLISDQDLKQIVPLETVNTNSIKESDKINLDVKRVYGYRKWCNKIWHATRFAISKLGDDYTPPTTTIVPERMPFSCQWILSYQLCDTFIEVIKPYFSSDDPSMVSARGYAQDTLWTCLDYGLRLLHPFMPFITEELWQRLPAPQHETRKNSIMLCEYPSAVESWTNEEAEYEMRIVESAVKSLRSIQEKEQVNERLAGFAVARTDNIADILRRHEKEVLTLATLSSLTILTEKDAVPPGCKESIVNESLSVYLKLQRAINVEKEREKLQTNLTELQNLSLVVFLKWSREKREKGDKMVKRDMWGC</sequence>
<dbReference type="STRING" id="35608.A0A2U1LI31"/>
<gene>
    <name evidence="11" type="ORF">CTI12_AA486580</name>
</gene>
<dbReference type="EMBL" id="PKPP01009269">
    <property type="protein sequence ID" value="PWA48664.1"/>
    <property type="molecule type" value="Genomic_DNA"/>
</dbReference>
<proteinExistence type="inferred from homology"/>
<evidence type="ECO:0000256" key="2">
    <source>
        <dbReference type="ARBA" id="ARBA00013169"/>
    </source>
</evidence>
<keyword evidence="6" id="KW-0648">Protein biosynthesis</keyword>
<dbReference type="Proteomes" id="UP000245207">
    <property type="component" value="Unassembled WGS sequence"/>
</dbReference>
<dbReference type="EC" id="6.1.1.9" evidence="2"/>
<comment type="caution">
    <text evidence="11">The sequence shown here is derived from an EMBL/GenBank/DDBJ whole genome shotgun (WGS) entry which is preliminary data.</text>
</comment>
<dbReference type="GO" id="GO:0005829">
    <property type="term" value="C:cytosol"/>
    <property type="evidence" value="ECO:0007669"/>
    <property type="project" value="TreeGrafter"/>
</dbReference>
<evidence type="ECO:0000259" key="9">
    <source>
        <dbReference type="Pfam" id="PF00133"/>
    </source>
</evidence>